<evidence type="ECO:0000256" key="1">
    <source>
        <dbReference type="ARBA" id="ARBA00000677"/>
    </source>
</evidence>
<dbReference type="GO" id="GO:0005886">
    <property type="term" value="C:plasma membrane"/>
    <property type="evidence" value="ECO:0007669"/>
    <property type="project" value="UniProtKB-SubCell"/>
</dbReference>
<evidence type="ECO:0000256" key="5">
    <source>
        <dbReference type="ARBA" id="ARBA00022801"/>
    </source>
</evidence>
<feature type="active site" evidence="6">
    <location>
        <position position="92"/>
    </location>
</feature>
<evidence type="ECO:0000256" key="3">
    <source>
        <dbReference type="ARBA" id="ARBA00009370"/>
    </source>
</evidence>
<proteinExistence type="inferred from homology"/>
<dbReference type="AlphaFoldDB" id="A0A174REX6"/>
<keyword evidence="7" id="KW-0472">Membrane</keyword>
<dbReference type="Gene3D" id="2.10.109.10">
    <property type="entry name" value="Umud Fragment, subunit A"/>
    <property type="match status" value="1"/>
</dbReference>
<dbReference type="InterPro" id="IPR000223">
    <property type="entry name" value="Pept_S26A_signal_pept_1"/>
</dbReference>
<organism evidence="9 10">
    <name type="scientific">Blautia obeum</name>
    <dbReference type="NCBI Taxonomy" id="40520"/>
    <lineage>
        <taxon>Bacteria</taxon>
        <taxon>Bacillati</taxon>
        <taxon>Bacillota</taxon>
        <taxon>Clostridia</taxon>
        <taxon>Lachnospirales</taxon>
        <taxon>Lachnospiraceae</taxon>
        <taxon>Blautia</taxon>
    </lineage>
</organism>
<dbReference type="PANTHER" id="PTHR43390">
    <property type="entry name" value="SIGNAL PEPTIDASE I"/>
    <property type="match status" value="1"/>
</dbReference>
<dbReference type="GO" id="GO:0004252">
    <property type="term" value="F:serine-type endopeptidase activity"/>
    <property type="evidence" value="ECO:0007669"/>
    <property type="project" value="InterPro"/>
</dbReference>
<evidence type="ECO:0000256" key="2">
    <source>
        <dbReference type="ARBA" id="ARBA00004401"/>
    </source>
</evidence>
<dbReference type="NCBIfam" id="TIGR02227">
    <property type="entry name" value="sigpep_I_bact"/>
    <property type="match status" value="1"/>
</dbReference>
<dbReference type="PROSITE" id="PS00760">
    <property type="entry name" value="SPASE_I_2"/>
    <property type="match status" value="1"/>
</dbReference>
<feature type="domain" description="Peptidase S26" evidence="8">
    <location>
        <begin position="66"/>
        <end position="214"/>
    </location>
</feature>
<dbReference type="PRINTS" id="PR00727">
    <property type="entry name" value="LEADERPTASE"/>
</dbReference>
<keyword evidence="7" id="KW-1133">Transmembrane helix</keyword>
<name>A0A174REX6_9FIRM</name>
<dbReference type="PANTHER" id="PTHR43390:SF1">
    <property type="entry name" value="CHLOROPLAST PROCESSING PEPTIDASE"/>
    <property type="match status" value="1"/>
</dbReference>
<evidence type="ECO:0000256" key="6">
    <source>
        <dbReference type="PIRSR" id="PIRSR600223-1"/>
    </source>
</evidence>
<comment type="similarity">
    <text evidence="3 7">Belongs to the peptidase S26 family.</text>
</comment>
<dbReference type="Proteomes" id="UP000095413">
    <property type="component" value="Unassembled WGS sequence"/>
</dbReference>
<dbReference type="RefSeq" id="WP_242859045.1">
    <property type="nucleotide sequence ID" value="NZ_CZBA01000017.1"/>
</dbReference>
<dbReference type="InterPro" id="IPR019533">
    <property type="entry name" value="Peptidase_S26"/>
</dbReference>
<accession>A0A174REX6</accession>
<reference evidence="9 10" key="1">
    <citation type="submission" date="2015-09" db="EMBL/GenBank/DDBJ databases">
        <authorList>
            <consortium name="Pathogen Informatics"/>
        </authorList>
    </citation>
    <scope>NUCLEOTIDE SEQUENCE [LARGE SCALE GENOMIC DNA]</scope>
    <source>
        <strain evidence="9 10">2789STDY5834921</strain>
    </source>
</reference>
<dbReference type="EMBL" id="CZBA01000017">
    <property type="protein sequence ID" value="CUP82701.1"/>
    <property type="molecule type" value="Genomic_DNA"/>
</dbReference>
<dbReference type="EC" id="3.4.21.89" evidence="4 7"/>
<dbReference type="GO" id="GO:0009003">
    <property type="term" value="F:signal peptidase activity"/>
    <property type="evidence" value="ECO:0007669"/>
    <property type="project" value="UniProtKB-EC"/>
</dbReference>
<comment type="catalytic activity">
    <reaction evidence="1 7">
        <text>Cleavage of hydrophobic, N-terminal signal or leader sequences from secreted and periplasmic proteins.</text>
        <dbReference type="EC" id="3.4.21.89"/>
    </reaction>
</comment>
<dbReference type="Pfam" id="PF10502">
    <property type="entry name" value="Peptidase_S26"/>
    <property type="match status" value="1"/>
</dbReference>
<dbReference type="GO" id="GO:0006465">
    <property type="term" value="P:signal peptide processing"/>
    <property type="evidence" value="ECO:0007669"/>
    <property type="project" value="InterPro"/>
</dbReference>
<evidence type="ECO:0000256" key="7">
    <source>
        <dbReference type="RuleBase" id="RU362042"/>
    </source>
</evidence>
<feature type="transmembrane region" description="Helical" evidence="7">
    <location>
        <begin position="63"/>
        <end position="85"/>
    </location>
</feature>
<evidence type="ECO:0000313" key="9">
    <source>
        <dbReference type="EMBL" id="CUP82701.1"/>
    </source>
</evidence>
<keyword evidence="5 7" id="KW-0378">Hydrolase</keyword>
<evidence type="ECO:0000313" key="10">
    <source>
        <dbReference type="Proteomes" id="UP000095413"/>
    </source>
</evidence>
<protein>
    <recommendedName>
        <fullName evidence="4 7">Signal peptidase I</fullName>
        <ecNumber evidence="4 7">3.4.21.89</ecNumber>
    </recommendedName>
</protein>
<evidence type="ECO:0000259" key="8">
    <source>
        <dbReference type="Pfam" id="PF10502"/>
    </source>
</evidence>
<sequence>MKNNKKNKKRKNDLRHLSRKELIDLICDMRRPNPSKEAPTIEEAEKEQKRLNRRAAYRQTFRGTAAVLIVVAAISVLVATLWMPVLQIYGSSMSPTLERGQIVISVKNKHLKTGDIVAFWQGNKLLVKRVIAGPGQWVDIDASGVVTVDGQTIDEPYLKEVSLGNCDIELPHQVAESHWFFMGDNRATSVDSRTASIGDVSEDQIEGQIVFRIWPLNVAGSMRQN</sequence>
<dbReference type="InterPro" id="IPR036286">
    <property type="entry name" value="LexA/Signal_pep-like_sf"/>
</dbReference>
<dbReference type="SUPFAM" id="SSF51306">
    <property type="entry name" value="LexA/Signal peptidase"/>
    <property type="match status" value="1"/>
</dbReference>
<keyword evidence="7" id="KW-0645">Protease</keyword>
<dbReference type="InterPro" id="IPR019758">
    <property type="entry name" value="Pept_S26A_signal_pept_1_CS"/>
</dbReference>
<dbReference type="InterPro" id="IPR019757">
    <property type="entry name" value="Pept_S26A_signal_pept_1_Lys-AS"/>
</dbReference>
<feature type="active site" evidence="6">
    <location>
        <position position="128"/>
    </location>
</feature>
<dbReference type="CDD" id="cd06530">
    <property type="entry name" value="S26_SPase_I"/>
    <property type="match status" value="1"/>
</dbReference>
<gene>
    <name evidence="9" type="primary">sipT_2</name>
    <name evidence="9" type="ORF">ERS852533_02696</name>
</gene>
<comment type="subcellular location">
    <subcellularLocation>
        <location evidence="2">Cell membrane</location>
        <topology evidence="2">Single-pass type II membrane protein</topology>
    </subcellularLocation>
    <subcellularLocation>
        <location evidence="7">Membrane</location>
        <topology evidence="7">Single-pass type II membrane protein</topology>
    </subcellularLocation>
</comment>
<evidence type="ECO:0000256" key="4">
    <source>
        <dbReference type="ARBA" id="ARBA00013208"/>
    </source>
</evidence>
<keyword evidence="7" id="KW-0812">Transmembrane</keyword>
<dbReference type="PROSITE" id="PS00761">
    <property type="entry name" value="SPASE_I_3"/>
    <property type="match status" value="1"/>
</dbReference>